<proteinExistence type="inferred from homology"/>
<comment type="caution">
    <text evidence="7">The sequence shown here is derived from an EMBL/GenBank/DDBJ whole genome shotgun (WGS) entry which is preliminary data.</text>
</comment>
<accession>A0A9W7ZUN4</accession>
<dbReference type="GO" id="GO:0034227">
    <property type="term" value="P:tRNA thio-modification"/>
    <property type="evidence" value="ECO:0007669"/>
    <property type="project" value="UniProtKB-UniRule"/>
</dbReference>
<reference evidence="7" key="1">
    <citation type="submission" date="2022-07" db="EMBL/GenBank/DDBJ databases">
        <title>Phylogenomic reconstructions and comparative analyses of Kickxellomycotina fungi.</title>
        <authorList>
            <person name="Reynolds N.K."/>
            <person name="Stajich J.E."/>
            <person name="Barry K."/>
            <person name="Grigoriev I.V."/>
            <person name="Crous P."/>
            <person name="Smith M.E."/>
        </authorList>
    </citation>
    <scope>NUCLEOTIDE SEQUENCE</scope>
    <source>
        <strain evidence="7">NBRC 100468</strain>
    </source>
</reference>
<dbReference type="SUPFAM" id="SSF54285">
    <property type="entry name" value="MoaD/ThiS"/>
    <property type="match status" value="1"/>
</dbReference>
<comment type="pathway">
    <text evidence="5 6">tRNA modification; 5-methoxycarbonylmethyl-2-thiouridine-tRNA biosynthesis.</text>
</comment>
<dbReference type="PANTHER" id="PTHR14986">
    <property type="entry name" value="RURM1 PROTEIN"/>
    <property type="match status" value="1"/>
</dbReference>
<organism evidence="7 8">
    <name type="scientific">Mycoemilia scoparia</name>
    <dbReference type="NCBI Taxonomy" id="417184"/>
    <lineage>
        <taxon>Eukaryota</taxon>
        <taxon>Fungi</taxon>
        <taxon>Fungi incertae sedis</taxon>
        <taxon>Zoopagomycota</taxon>
        <taxon>Kickxellomycotina</taxon>
        <taxon>Kickxellomycetes</taxon>
        <taxon>Kickxellales</taxon>
        <taxon>Kickxellaceae</taxon>
        <taxon>Mycoemilia</taxon>
    </lineage>
</organism>
<dbReference type="InterPro" id="IPR016155">
    <property type="entry name" value="Mopterin_synth/thiamin_S_b"/>
</dbReference>
<comment type="similarity">
    <text evidence="5 6">Belongs to the URM1 family.</text>
</comment>
<dbReference type="Gene3D" id="3.10.20.30">
    <property type="match status" value="1"/>
</dbReference>
<keyword evidence="2 5" id="KW-1017">Isopeptide bond</keyword>
<feature type="cross-link" description="Glycyl lysine isopeptide (Gly-Lys) (interchain with K-? in acceptor proteins)" evidence="5">
    <location>
        <position position="118"/>
    </location>
</feature>
<dbReference type="AlphaFoldDB" id="A0A9W7ZUN4"/>
<comment type="subcellular location">
    <subcellularLocation>
        <location evidence="5 6">Cytoplasm</location>
    </subcellularLocation>
</comment>
<evidence type="ECO:0000256" key="1">
    <source>
        <dbReference type="ARBA" id="ARBA00022490"/>
    </source>
</evidence>
<dbReference type="GO" id="GO:0005829">
    <property type="term" value="C:cytosol"/>
    <property type="evidence" value="ECO:0007669"/>
    <property type="project" value="UniProtKB-UniRule"/>
</dbReference>
<dbReference type="GO" id="GO:0032447">
    <property type="term" value="P:protein urmylation"/>
    <property type="evidence" value="ECO:0007669"/>
    <property type="project" value="UniProtKB-UniRule"/>
</dbReference>
<evidence type="ECO:0000256" key="3">
    <source>
        <dbReference type="ARBA" id="ARBA00022694"/>
    </source>
</evidence>
<feature type="modified residue" description="1-thioglycine" evidence="5">
    <location>
        <position position="118"/>
    </location>
</feature>
<keyword evidence="3 5" id="KW-0819">tRNA processing</keyword>
<comment type="function">
    <text evidence="5">Acts as a sulfur carrier required for 2-thiolation of mcm(5)S(2)U at tRNA wobble positions of cytosolic tRNA(Lys), tRNA(Glu) and tRNA(Gln). Serves as sulfur donor in tRNA 2-thiolation reaction by being thiocarboxylated (-COSH) at its C-terminus by the MOCS3 homolog UBA4. The sulfur is then transferred to tRNA to form 2-thiolation of mcm(5)S(2)U. Prior mcm(5) tRNA modification by the elongator complex is required for 2-thiolation. Also acts as a ubiquitin-like protein (UBL) that is covalently conjugated via an isopeptide bond to lysine residues of target proteins such as AHP1. The thiocarboxylated form serves as substrate for conjugation and oxidative stress specifically induces the formation of UBL-protein conjugates.</text>
</comment>
<dbReference type="Pfam" id="PF09138">
    <property type="entry name" value="Urm1"/>
    <property type="match status" value="1"/>
</dbReference>
<keyword evidence="1 5" id="KW-0963">Cytoplasm</keyword>
<dbReference type="GO" id="GO:0002098">
    <property type="term" value="P:tRNA wobble uridine modification"/>
    <property type="evidence" value="ECO:0007669"/>
    <property type="project" value="UniProtKB-UniRule"/>
</dbReference>
<dbReference type="InterPro" id="IPR012675">
    <property type="entry name" value="Beta-grasp_dom_sf"/>
</dbReference>
<keyword evidence="8" id="KW-1185">Reference proteome</keyword>
<evidence type="ECO:0000256" key="6">
    <source>
        <dbReference type="RuleBase" id="RU361182"/>
    </source>
</evidence>
<dbReference type="EMBL" id="JANBPU010000085">
    <property type="protein sequence ID" value="KAJ1916953.1"/>
    <property type="molecule type" value="Genomic_DNA"/>
</dbReference>
<gene>
    <name evidence="5 7" type="primary">URM1</name>
    <name evidence="7" type="ORF">H4219_003478</name>
</gene>
<keyword evidence="4 5" id="KW-0833">Ubl conjugation pathway</keyword>
<dbReference type="OrthoDB" id="10248987at2759"/>
<sequence length="118" mass="13691">MVNMEPSMKESINIKVEFKGGLEMLFDNKLSLDINSKDIEEYLKKQETKTEKLRMLDLINYLSTLIKPNERDLFVDDKRLRAGILVLINDTDWELEGEGEHELEDKESICFISTLHGG</sequence>
<dbReference type="InterPro" id="IPR015221">
    <property type="entry name" value="Urm1"/>
</dbReference>
<name>A0A9W7ZUN4_9FUNG</name>
<evidence type="ECO:0000256" key="5">
    <source>
        <dbReference type="HAMAP-Rule" id="MF_03048"/>
    </source>
</evidence>
<dbReference type="Proteomes" id="UP001150538">
    <property type="component" value="Unassembled WGS sequence"/>
</dbReference>
<evidence type="ECO:0000313" key="7">
    <source>
        <dbReference type="EMBL" id="KAJ1916953.1"/>
    </source>
</evidence>
<evidence type="ECO:0000313" key="8">
    <source>
        <dbReference type="Proteomes" id="UP001150538"/>
    </source>
</evidence>
<evidence type="ECO:0000256" key="2">
    <source>
        <dbReference type="ARBA" id="ARBA00022499"/>
    </source>
</evidence>
<dbReference type="HAMAP" id="MF_03048">
    <property type="entry name" value="Urm1"/>
    <property type="match status" value="1"/>
</dbReference>
<comment type="PTM">
    <text evidence="5">C-terminal thiocarboxylation occurs in 2 steps, it is first acyl-adenylated (-COAMP) via the hesA/moeB/thiF part of UBA4, then thiocarboxylated (-COSH) via the rhodanese domain of UBA4.</text>
</comment>
<evidence type="ECO:0000256" key="4">
    <source>
        <dbReference type="ARBA" id="ARBA00022786"/>
    </source>
</evidence>
<protein>
    <recommendedName>
        <fullName evidence="5 6">Ubiquitin-related modifier 1</fullName>
    </recommendedName>
</protein>
<dbReference type="PIRSF" id="PIRSF037379">
    <property type="entry name" value="Ubiquitin-related_modifier_1"/>
    <property type="match status" value="1"/>
</dbReference>